<sequence>MASVSWFCENHDLPRSINRFANDAPKYHVQSGKALSVLLTTLSGTLFVYQGQETGMVNVPDARNISDYRDLNSIAYYNNATLNGVSSSEALANLALMARDNARTPFNWDGSGNAFSVNKTTWTSRANLDINLADQRDDPKSEQKDSFVYGEFEFLDWESEHFLVYQKTTESDKVVVFINLSTEADKPPVATPKNAELLVHTHDDHSGAAFEPFEGRVYRL</sequence>
<dbReference type="AlphaFoldDB" id="A0A1L9V5G1"/>
<evidence type="ECO:0000313" key="3">
    <source>
        <dbReference type="EMBL" id="OJJ79131.1"/>
    </source>
</evidence>
<dbReference type="Proteomes" id="UP000184300">
    <property type="component" value="Unassembled WGS sequence"/>
</dbReference>
<dbReference type="PANTHER" id="PTHR10357:SF179">
    <property type="entry name" value="NEUTRAL AND BASIC AMINO ACID TRANSPORT PROTEIN RBAT"/>
    <property type="match status" value="1"/>
</dbReference>
<dbReference type="OrthoDB" id="1740265at2759"/>
<dbReference type="Pfam" id="PF00128">
    <property type="entry name" value="Alpha-amylase"/>
    <property type="match status" value="1"/>
</dbReference>
<dbReference type="GO" id="GO:0004574">
    <property type="term" value="F:oligo-1,6-glucosidase activity"/>
    <property type="evidence" value="ECO:0007669"/>
    <property type="project" value="TreeGrafter"/>
</dbReference>
<dbReference type="PANTHER" id="PTHR10357">
    <property type="entry name" value="ALPHA-AMYLASE FAMILY MEMBER"/>
    <property type="match status" value="1"/>
</dbReference>
<dbReference type="GO" id="GO:0005987">
    <property type="term" value="P:sucrose catabolic process"/>
    <property type="evidence" value="ECO:0007669"/>
    <property type="project" value="TreeGrafter"/>
</dbReference>
<dbReference type="InterPro" id="IPR006047">
    <property type="entry name" value="GH13_cat_dom"/>
</dbReference>
<reference evidence="4" key="1">
    <citation type="journal article" date="2017" name="Genome Biol.">
        <title>Comparative genomics reveals high biological diversity and specific adaptations in the industrially and medically important fungal genus Aspergillus.</title>
        <authorList>
            <person name="de Vries R.P."/>
            <person name="Riley R."/>
            <person name="Wiebenga A."/>
            <person name="Aguilar-Osorio G."/>
            <person name="Amillis S."/>
            <person name="Uchima C.A."/>
            <person name="Anderluh G."/>
            <person name="Asadollahi M."/>
            <person name="Askin M."/>
            <person name="Barry K."/>
            <person name="Battaglia E."/>
            <person name="Bayram O."/>
            <person name="Benocci T."/>
            <person name="Braus-Stromeyer S.A."/>
            <person name="Caldana C."/>
            <person name="Canovas D."/>
            <person name="Cerqueira G.C."/>
            <person name="Chen F."/>
            <person name="Chen W."/>
            <person name="Choi C."/>
            <person name="Clum A."/>
            <person name="Dos Santos R.A."/>
            <person name="Damasio A.R."/>
            <person name="Diallinas G."/>
            <person name="Emri T."/>
            <person name="Fekete E."/>
            <person name="Flipphi M."/>
            <person name="Freyberg S."/>
            <person name="Gallo A."/>
            <person name="Gournas C."/>
            <person name="Habgood R."/>
            <person name="Hainaut M."/>
            <person name="Harispe M.L."/>
            <person name="Henrissat B."/>
            <person name="Hilden K.S."/>
            <person name="Hope R."/>
            <person name="Hossain A."/>
            <person name="Karabika E."/>
            <person name="Karaffa L."/>
            <person name="Karanyi Z."/>
            <person name="Krasevec N."/>
            <person name="Kuo A."/>
            <person name="Kusch H."/>
            <person name="LaButti K."/>
            <person name="Lagendijk E.L."/>
            <person name="Lapidus A."/>
            <person name="Levasseur A."/>
            <person name="Lindquist E."/>
            <person name="Lipzen A."/>
            <person name="Logrieco A.F."/>
            <person name="MacCabe A."/>
            <person name="Maekelae M.R."/>
            <person name="Malavazi I."/>
            <person name="Melin P."/>
            <person name="Meyer V."/>
            <person name="Mielnichuk N."/>
            <person name="Miskei M."/>
            <person name="Molnar A.P."/>
            <person name="Mule G."/>
            <person name="Ngan C.Y."/>
            <person name="Orejas M."/>
            <person name="Orosz E."/>
            <person name="Ouedraogo J.P."/>
            <person name="Overkamp K.M."/>
            <person name="Park H.-S."/>
            <person name="Perrone G."/>
            <person name="Piumi F."/>
            <person name="Punt P.J."/>
            <person name="Ram A.F."/>
            <person name="Ramon A."/>
            <person name="Rauscher S."/>
            <person name="Record E."/>
            <person name="Riano-Pachon D.M."/>
            <person name="Robert V."/>
            <person name="Roehrig J."/>
            <person name="Ruller R."/>
            <person name="Salamov A."/>
            <person name="Salih N.S."/>
            <person name="Samson R.A."/>
            <person name="Sandor E."/>
            <person name="Sanguinetti M."/>
            <person name="Schuetze T."/>
            <person name="Sepcic K."/>
            <person name="Shelest E."/>
            <person name="Sherlock G."/>
            <person name="Sophianopoulou V."/>
            <person name="Squina F.M."/>
            <person name="Sun H."/>
            <person name="Susca A."/>
            <person name="Todd R.B."/>
            <person name="Tsang A."/>
            <person name="Unkles S.E."/>
            <person name="van de Wiele N."/>
            <person name="van Rossen-Uffink D."/>
            <person name="Oliveira J.V."/>
            <person name="Vesth T.C."/>
            <person name="Visser J."/>
            <person name="Yu J.-H."/>
            <person name="Zhou M."/>
            <person name="Andersen M.R."/>
            <person name="Archer D.B."/>
            <person name="Baker S.E."/>
            <person name="Benoit I."/>
            <person name="Brakhage A.A."/>
            <person name="Braus G.H."/>
            <person name="Fischer R."/>
            <person name="Frisvad J.C."/>
            <person name="Goldman G.H."/>
            <person name="Houbraken J."/>
            <person name="Oakley B."/>
            <person name="Pocsi I."/>
            <person name="Scazzocchio C."/>
            <person name="Seiboth B."/>
            <person name="vanKuyk P.A."/>
            <person name="Wortman J."/>
            <person name="Dyer P.S."/>
            <person name="Grigoriev I.V."/>
        </authorList>
    </citation>
    <scope>NUCLEOTIDE SEQUENCE [LARGE SCALE GENOMIC DNA]</scope>
    <source>
        <strain evidence="4">CBS 516.65</strain>
    </source>
</reference>
<evidence type="ECO:0000313" key="4">
    <source>
        <dbReference type="Proteomes" id="UP000184300"/>
    </source>
</evidence>
<dbReference type="GO" id="GO:0004575">
    <property type="term" value="F:sucrose alpha-glucosidase activity"/>
    <property type="evidence" value="ECO:0007669"/>
    <property type="project" value="TreeGrafter"/>
</dbReference>
<dbReference type="InterPro" id="IPR017853">
    <property type="entry name" value="GH"/>
</dbReference>
<gene>
    <name evidence="3" type="ORF">ASPGLDRAFT_30151</name>
</gene>
<dbReference type="SUPFAM" id="SSF51011">
    <property type="entry name" value="Glycosyl hydrolase domain"/>
    <property type="match status" value="1"/>
</dbReference>
<dbReference type="Gene3D" id="3.20.20.80">
    <property type="entry name" value="Glycosidases"/>
    <property type="match status" value="1"/>
</dbReference>
<proteinExistence type="inferred from homology"/>
<organism evidence="3 4">
    <name type="scientific">Aspergillus glaucus CBS 516.65</name>
    <dbReference type="NCBI Taxonomy" id="1160497"/>
    <lineage>
        <taxon>Eukaryota</taxon>
        <taxon>Fungi</taxon>
        <taxon>Dikarya</taxon>
        <taxon>Ascomycota</taxon>
        <taxon>Pezizomycotina</taxon>
        <taxon>Eurotiomycetes</taxon>
        <taxon>Eurotiomycetidae</taxon>
        <taxon>Eurotiales</taxon>
        <taxon>Aspergillaceae</taxon>
        <taxon>Aspergillus</taxon>
        <taxon>Aspergillus subgen. Aspergillus</taxon>
    </lineage>
</organism>
<dbReference type="InterPro" id="IPR013780">
    <property type="entry name" value="Glyco_hydro_b"/>
</dbReference>
<evidence type="ECO:0000259" key="2">
    <source>
        <dbReference type="Pfam" id="PF00128"/>
    </source>
</evidence>
<evidence type="ECO:0000256" key="1">
    <source>
        <dbReference type="ARBA" id="ARBA00008061"/>
    </source>
</evidence>
<dbReference type="VEuPathDB" id="FungiDB:ASPGLDRAFT_30151"/>
<dbReference type="EMBL" id="KV878922">
    <property type="protein sequence ID" value="OJJ79131.1"/>
    <property type="molecule type" value="Genomic_DNA"/>
</dbReference>
<name>A0A1L9V5G1_ASPGL</name>
<dbReference type="GO" id="GO:0033934">
    <property type="term" value="F:glucan 1,4-alpha-maltotriohydrolase activity"/>
    <property type="evidence" value="ECO:0007669"/>
    <property type="project" value="TreeGrafter"/>
</dbReference>
<feature type="domain" description="Glycosyl hydrolase family 13 catalytic" evidence="2">
    <location>
        <begin position="5"/>
        <end position="138"/>
    </location>
</feature>
<accession>A0A1L9V5G1</accession>
<comment type="similarity">
    <text evidence="1">Belongs to the glycosyl hydrolase 13 family.</text>
</comment>
<dbReference type="STRING" id="1160497.A0A1L9V5G1"/>
<protein>
    <recommendedName>
        <fullName evidence="2">Glycosyl hydrolase family 13 catalytic domain-containing protein</fullName>
    </recommendedName>
</protein>
<dbReference type="Gene3D" id="2.60.40.1180">
    <property type="entry name" value="Golgi alpha-mannosidase II"/>
    <property type="match status" value="1"/>
</dbReference>
<dbReference type="GeneID" id="34460177"/>
<dbReference type="RefSeq" id="XP_022395829.1">
    <property type="nucleotide sequence ID" value="XM_022543916.1"/>
</dbReference>
<dbReference type="GO" id="GO:0000025">
    <property type="term" value="P:maltose catabolic process"/>
    <property type="evidence" value="ECO:0007669"/>
    <property type="project" value="TreeGrafter"/>
</dbReference>
<keyword evidence="4" id="KW-1185">Reference proteome</keyword>
<dbReference type="GO" id="GO:0004556">
    <property type="term" value="F:alpha-amylase activity"/>
    <property type="evidence" value="ECO:0007669"/>
    <property type="project" value="TreeGrafter"/>
</dbReference>
<dbReference type="SUPFAM" id="SSF51445">
    <property type="entry name" value="(Trans)glycosidases"/>
    <property type="match status" value="1"/>
</dbReference>